<gene>
    <name evidence="7" type="ORF">SAMN05660649_03686</name>
</gene>
<proteinExistence type="predicted"/>
<evidence type="ECO:0000256" key="3">
    <source>
        <dbReference type="ARBA" id="ARBA00022692"/>
    </source>
</evidence>
<evidence type="ECO:0000256" key="1">
    <source>
        <dbReference type="ARBA" id="ARBA00004651"/>
    </source>
</evidence>
<accession>A0A1I2X2V1</accession>
<feature type="transmembrane region" description="Helical" evidence="6">
    <location>
        <begin position="40"/>
        <end position="59"/>
    </location>
</feature>
<feature type="transmembrane region" description="Helical" evidence="6">
    <location>
        <begin position="87"/>
        <end position="104"/>
    </location>
</feature>
<dbReference type="STRING" id="341036.SAMN05660649_03686"/>
<protein>
    <submittedName>
        <fullName evidence="7">ATP synthase I chain</fullName>
    </submittedName>
</protein>
<keyword evidence="4 6" id="KW-1133">Transmembrane helix</keyword>
<evidence type="ECO:0000256" key="5">
    <source>
        <dbReference type="ARBA" id="ARBA00023136"/>
    </source>
</evidence>
<organism evidence="7 8">
    <name type="scientific">Desulfotruncus arcticus DSM 17038</name>
    <dbReference type="NCBI Taxonomy" id="1121424"/>
    <lineage>
        <taxon>Bacteria</taxon>
        <taxon>Bacillati</taxon>
        <taxon>Bacillota</taxon>
        <taxon>Clostridia</taxon>
        <taxon>Eubacteriales</taxon>
        <taxon>Desulfallaceae</taxon>
        <taxon>Desulfotruncus</taxon>
    </lineage>
</organism>
<keyword evidence="5 6" id="KW-0472">Membrane</keyword>
<evidence type="ECO:0000256" key="6">
    <source>
        <dbReference type="SAM" id="Phobius"/>
    </source>
</evidence>
<evidence type="ECO:0000256" key="4">
    <source>
        <dbReference type="ARBA" id="ARBA00022989"/>
    </source>
</evidence>
<dbReference type="Pfam" id="PF03899">
    <property type="entry name" value="ATP-synt_I"/>
    <property type="match status" value="1"/>
</dbReference>
<dbReference type="RefSeq" id="WP_092473063.1">
    <property type="nucleotide sequence ID" value="NZ_FOOX01000015.1"/>
</dbReference>
<name>A0A1I2X2V1_9FIRM</name>
<dbReference type="Proteomes" id="UP000199337">
    <property type="component" value="Unassembled WGS sequence"/>
</dbReference>
<dbReference type="EMBL" id="FOOX01000015">
    <property type="protein sequence ID" value="SFH06251.1"/>
    <property type="molecule type" value="Genomic_DNA"/>
</dbReference>
<keyword evidence="2" id="KW-1003">Cell membrane</keyword>
<feature type="transmembrane region" description="Helical" evidence="6">
    <location>
        <begin position="17"/>
        <end position="34"/>
    </location>
</feature>
<evidence type="ECO:0000313" key="7">
    <source>
        <dbReference type="EMBL" id="SFH06251.1"/>
    </source>
</evidence>
<feature type="transmembrane region" description="Helical" evidence="6">
    <location>
        <begin position="110"/>
        <end position="135"/>
    </location>
</feature>
<dbReference type="InterPro" id="IPR005598">
    <property type="entry name" value="ATP_synth_I"/>
</dbReference>
<keyword evidence="8" id="KW-1185">Reference proteome</keyword>
<sequence>MTEPTPIRDIDLQYARTTRITALIAVLTLPGLLINPGDTLILGFIVGSVVGIINCYFLVKRMRMLVELIMQKNADQKQAKMFMRSGFYPRLGMIIAVIYFASKIDFIDIYGVGAGLLIPTLITVVDANVALYKYFAARNAVDKI</sequence>
<reference evidence="8" key="1">
    <citation type="submission" date="2016-10" db="EMBL/GenBank/DDBJ databases">
        <authorList>
            <person name="Varghese N."/>
            <person name="Submissions S."/>
        </authorList>
    </citation>
    <scope>NUCLEOTIDE SEQUENCE [LARGE SCALE GENOMIC DNA]</scope>
    <source>
        <strain evidence="8">DSM 17038</strain>
    </source>
</reference>
<dbReference type="OrthoDB" id="1806988at2"/>
<dbReference type="AlphaFoldDB" id="A0A1I2X2V1"/>
<evidence type="ECO:0000313" key="8">
    <source>
        <dbReference type="Proteomes" id="UP000199337"/>
    </source>
</evidence>
<comment type="subcellular location">
    <subcellularLocation>
        <location evidence="1">Cell membrane</location>
        <topology evidence="1">Multi-pass membrane protein</topology>
    </subcellularLocation>
</comment>
<dbReference type="GO" id="GO:0005886">
    <property type="term" value="C:plasma membrane"/>
    <property type="evidence" value="ECO:0007669"/>
    <property type="project" value="UniProtKB-SubCell"/>
</dbReference>
<keyword evidence="3 6" id="KW-0812">Transmembrane</keyword>
<evidence type="ECO:0000256" key="2">
    <source>
        <dbReference type="ARBA" id="ARBA00022475"/>
    </source>
</evidence>